<dbReference type="Pfam" id="PF21645">
    <property type="entry name" value="FakA-like_M"/>
    <property type="match status" value="1"/>
</dbReference>
<dbReference type="PANTHER" id="PTHR33434:SF4">
    <property type="entry name" value="PHOSPHATASE PROTEIN"/>
    <property type="match status" value="1"/>
</dbReference>
<dbReference type="PANTHER" id="PTHR33434">
    <property type="entry name" value="DEGV DOMAIN-CONTAINING PROTEIN DR_1986-RELATED"/>
    <property type="match status" value="1"/>
</dbReference>
<dbReference type="Pfam" id="PF13684">
    <property type="entry name" value="FakA-like_C"/>
    <property type="match status" value="1"/>
</dbReference>
<dbReference type="Proteomes" id="UP000682202">
    <property type="component" value="Chromosome"/>
</dbReference>
<dbReference type="AlphaFoldDB" id="A0A975JWB6"/>
<accession>A0A975JWB6</accession>
<evidence type="ECO:0000313" key="3">
    <source>
        <dbReference type="Proteomes" id="UP000682202"/>
    </source>
</evidence>
<dbReference type="GO" id="GO:0004371">
    <property type="term" value="F:glycerone kinase activity"/>
    <property type="evidence" value="ECO:0007669"/>
    <property type="project" value="InterPro"/>
</dbReference>
<dbReference type="SMART" id="SM01121">
    <property type="entry name" value="Dak1_2"/>
    <property type="match status" value="1"/>
</dbReference>
<gene>
    <name evidence="2" type="ORF">F6B93_07035</name>
</gene>
<dbReference type="KEGG" id="mspg:F6B93_07035"/>
<organism evidence="2 3">
    <name type="scientific">Mycobacterium spongiae</name>
    <dbReference type="NCBI Taxonomy" id="886343"/>
    <lineage>
        <taxon>Bacteria</taxon>
        <taxon>Bacillati</taxon>
        <taxon>Actinomycetota</taxon>
        <taxon>Actinomycetes</taxon>
        <taxon>Mycobacteriales</taxon>
        <taxon>Mycobacteriaceae</taxon>
        <taxon>Mycobacterium</taxon>
    </lineage>
</organism>
<protein>
    <submittedName>
        <fullName evidence="2">DAK2 domain-containing protein</fullName>
    </submittedName>
</protein>
<name>A0A975JWB6_9MYCO</name>
<dbReference type="SUPFAM" id="SSF101473">
    <property type="entry name" value="DhaL-like"/>
    <property type="match status" value="1"/>
</dbReference>
<dbReference type="NCBIfam" id="TIGR03599">
    <property type="entry name" value="YloV"/>
    <property type="match status" value="1"/>
</dbReference>
<proteinExistence type="predicted"/>
<feature type="domain" description="DhaL" evidence="1">
    <location>
        <begin position="11"/>
        <end position="220"/>
    </location>
</feature>
<dbReference type="InterPro" id="IPR033470">
    <property type="entry name" value="FakA-like_C"/>
</dbReference>
<evidence type="ECO:0000313" key="2">
    <source>
        <dbReference type="EMBL" id="QUR66876.1"/>
    </source>
</evidence>
<dbReference type="InterPro" id="IPR048394">
    <property type="entry name" value="FakA-like_M"/>
</dbReference>
<dbReference type="EMBL" id="CP046600">
    <property type="protein sequence ID" value="QUR66876.1"/>
    <property type="molecule type" value="Genomic_DNA"/>
</dbReference>
<dbReference type="InterPro" id="IPR036117">
    <property type="entry name" value="DhaL_dom_sf"/>
</dbReference>
<evidence type="ECO:0000259" key="1">
    <source>
        <dbReference type="PROSITE" id="PS51480"/>
    </source>
</evidence>
<dbReference type="InterPro" id="IPR019986">
    <property type="entry name" value="YloV-like"/>
</dbReference>
<keyword evidence="3" id="KW-1185">Reference proteome</keyword>
<dbReference type="Gene3D" id="1.25.40.340">
    <property type="match status" value="1"/>
</dbReference>
<dbReference type="RefSeq" id="WP_211698443.1">
    <property type="nucleotide sequence ID" value="NZ_CP046600.1"/>
</dbReference>
<reference evidence="2" key="1">
    <citation type="submission" date="2019-12" db="EMBL/GenBank/DDBJ databases">
        <title>Mycobacterium spongiae sp. nov.</title>
        <authorList>
            <person name="Stinear T."/>
        </authorList>
    </citation>
    <scope>NUCLEOTIDE SEQUENCE</scope>
    <source>
        <strain evidence="2">FSD4b-SM</strain>
    </source>
</reference>
<dbReference type="PROSITE" id="PS51480">
    <property type="entry name" value="DHAL"/>
    <property type="match status" value="1"/>
</dbReference>
<sequence>MGTWDRQLDAAALRDWAHTAVSDLIVHIDEINRLNVFPVADSDTGANMLFTMRSALAEADSAASAAADAAARSDIARVAAALSIGALNGARGNSGVILSQILRGIADVTGRAAADSGEALREIDASVLAAALWRGVELVVASMGGQEVPGTIVSVLRAAAGAVDQCARGGEALTQAVAAAGDAAVVALEKTPEQLDVLADAGVVDAGGRGLLVLLDALCSTISGHAPNRSVYEPSPRVPAPDATAEHGVPYFEVMYLLAGCDAAGVDELRGRLEELGDSVAIAAAGSGSYSVHVHSDDPGAAVEAGIAAGRPSRIAISALISGASGLPAGSWTRERAVLAVVDGDGAADLFAGEGACLLRRDCDAPTPGAASVADVSARQLVRAVVDTGAAQVMVLPNGYVAAEELVAGCTAAIGWGVDVVPVPTGSMVQGLAALAVHDPGRQAVDDGYTMARAAGGARHGSVRIATEHALTWAGSCEPGDGLGIAGDEVLIVADSVAAAATGLLDLLLASGGDLVTVLVGAGVTDCTGDAGDDPAALNGILETHVHDHHPGTELVTYLTGHRGDVLLIGVE</sequence>
<dbReference type="InterPro" id="IPR004007">
    <property type="entry name" value="DhaL_dom"/>
</dbReference>
<dbReference type="GO" id="GO:0006071">
    <property type="term" value="P:glycerol metabolic process"/>
    <property type="evidence" value="ECO:0007669"/>
    <property type="project" value="InterPro"/>
</dbReference>
<dbReference type="InterPro" id="IPR050270">
    <property type="entry name" value="DegV_domain_contain"/>
</dbReference>
<dbReference type="SMART" id="SM01120">
    <property type="entry name" value="Dak2"/>
    <property type="match status" value="1"/>
</dbReference>
<dbReference type="Pfam" id="PF02734">
    <property type="entry name" value="Dak2"/>
    <property type="match status" value="1"/>
</dbReference>